<evidence type="ECO:0008006" key="3">
    <source>
        <dbReference type="Google" id="ProtNLM"/>
    </source>
</evidence>
<gene>
    <name evidence="1" type="ORF">HS088_TW19G00854</name>
</gene>
<accession>A0A7J7CAS3</accession>
<dbReference type="AlphaFoldDB" id="A0A7J7CAS3"/>
<keyword evidence="2" id="KW-1185">Reference proteome</keyword>
<reference evidence="1 2" key="1">
    <citation type="journal article" date="2020" name="Nat. Commun.">
        <title>Genome of Tripterygium wilfordii and identification of cytochrome P450 involved in triptolide biosynthesis.</title>
        <authorList>
            <person name="Tu L."/>
            <person name="Su P."/>
            <person name="Zhang Z."/>
            <person name="Gao L."/>
            <person name="Wang J."/>
            <person name="Hu T."/>
            <person name="Zhou J."/>
            <person name="Zhang Y."/>
            <person name="Zhao Y."/>
            <person name="Liu Y."/>
            <person name="Song Y."/>
            <person name="Tong Y."/>
            <person name="Lu Y."/>
            <person name="Yang J."/>
            <person name="Xu C."/>
            <person name="Jia M."/>
            <person name="Peters R.J."/>
            <person name="Huang L."/>
            <person name="Gao W."/>
        </authorList>
    </citation>
    <scope>NUCLEOTIDE SEQUENCE [LARGE SCALE GENOMIC DNA]</scope>
    <source>
        <strain evidence="2">cv. XIE 37</strain>
        <tissue evidence="1">Leaf</tissue>
    </source>
</reference>
<organism evidence="1 2">
    <name type="scientific">Tripterygium wilfordii</name>
    <name type="common">Thunder God vine</name>
    <dbReference type="NCBI Taxonomy" id="458696"/>
    <lineage>
        <taxon>Eukaryota</taxon>
        <taxon>Viridiplantae</taxon>
        <taxon>Streptophyta</taxon>
        <taxon>Embryophyta</taxon>
        <taxon>Tracheophyta</taxon>
        <taxon>Spermatophyta</taxon>
        <taxon>Magnoliopsida</taxon>
        <taxon>eudicotyledons</taxon>
        <taxon>Gunneridae</taxon>
        <taxon>Pentapetalae</taxon>
        <taxon>rosids</taxon>
        <taxon>fabids</taxon>
        <taxon>Celastrales</taxon>
        <taxon>Celastraceae</taxon>
        <taxon>Tripterygium</taxon>
    </lineage>
</organism>
<name>A0A7J7CAS3_TRIWF</name>
<evidence type="ECO:0000313" key="2">
    <source>
        <dbReference type="Proteomes" id="UP000593562"/>
    </source>
</evidence>
<protein>
    <recommendedName>
        <fullName evidence="3">F-box associated domain-containing protein</fullName>
    </recommendedName>
</protein>
<dbReference type="EMBL" id="JAAARO010000019">
    <property type="protein sequence ID" value="KAF5731248.1"/>
    <property type="molecule type" value="Genomic_DNA"/>
</dbReference>
<dbReference type="InParanoid" id="A0A7J7CAS3"/>
<evidence type="ECO:0000313" key="1">
    <source>
        <dbReference type="EMBL" id="KAF5731248.1"/>
    </source>
</evidence>
<sequence length="211" mass="24194">MARVPRTGKCKLACVGLDYDNGVNVFKFFVHTVGVDKSWRVIEYSLKRECPTLPAVKVGPFSVGKFIFWTETPNLTTMRLIAMVMDNESIHLVRSPLGHHNRSGYISMGNDLSCVRYENSMHYMHILTDVNSGTWVLSHKFAITLPPEFGFPSCICMRFICCLGNSQELILRVEERYFAFSLKTQQLRCIDNYFFGWSSFAVVHTNNLVSW</sequence>
<dbReference type="Proteomes" id="UP000593562">
    <property type="component" value="Unassembled WGS sequence"/>
</dbReference>
<comment type="caution">
    <text evidence="1">The sequence shown here is derived from an EMBL/GenBank/DDBJ whole genome shotgun (WGS) entry which is preliminary data.</text>
</comment>
<proteinExistence type="predicted"/>